<evidence type="ECO:0000313" key="7">
    <source>
        <dbReference type="EMBL" id="MBL6456044.1"/>
    </source>
</evidence>
<evidence type="ECO:0000256" key="6">
    <source>
        <dbReference type="ARBA" id="ARBA00023315"/>
    </source>
</evidence>
<keyword evidence="8" id="KW-1185">Reference proteome</keyword>
<organism evidence="7 8">
    <name type="scientific">Belnapia mucosa</name>
    <dbReference type="NCBI Taxonomy" id="2804532"/>
    <lineage>
        <taxon>Bacteria</taxon>
        <taxon>Pseudomonadati</taxon>
        <taxon>Pseudomonadota</taxon>
        <taxon>Alphaproteobacteria</taxon>
        <taxon>Acetobacterales</taxon>
        <taxon>Roseomonadaceae</taxon>
        <taxon>Belnapia</taxon>
    </lineage>
</organism>
<evidence type="ECO:0008006" key="9">
    <source>
        <dbReference type="Google" id="ProtNLM"/>
    </source>
</evidence>
<evidence type="ECO:0000256" key="5">
    <source>
        <dbReference type="ARBA" id="ARBA00023136"/>
    </source>
</evidence>
<dbReference type="PANTHER" id="PTHR30606:SF9">
    <property type="entry name" value="LIPID A BIOSYNTHESIS LAUROYLTRANSFERASE"/>
    <property type="match status" value="1"/>
</dbReference>
<comment type="subcellular location">
    <subcellularLocation>
        <location evidence="1">Cell inner membrane</location>
    </subcellularLocation>
</comment>
<keyword evidence="3" id="KW-0997">Cell inner membrane</keyword>
<evidence type="ECO:0000256" key="1">
    <source>
        <dbReference type="ARBA" id="ARBA00004533"/>
    </source>
</evidence>
<gene>
    <name evidence="7" type="ORF">JMJ55_11970</name>
</gene>
<proteinExistence type="predicted"/>
<reference evidence="7 8" key="1">
    <citation type="submission" date="2021-01" db="EMBL/GenBank/DDBJ databases">
        <title>Belnapia mucosa sp. nov. and Belnapia arida sp. nov., isolated from the Tabernas Desert (Almeria, Spain).</title>
        <authorList>
            <person name="Molina-Menor E."/>
            <person name="Vidal-Verdu A."/>
            <person name="Calonge A."/>
            <person name="Satari L."/>
            <person name="Pereto Magraner J."/>
            <person name="Porcar Miralles M."/>
        </authorList>
    </citation>
    <scope>NUCLEOTIDE SEQUENCE [LARGE SCALE GENOMIC DNA]</scope>
    <source>
        <strain evidence="7 8">T6</strain>
    </source>
</reference>
<evidence type="ECO:0000256" key="3">
    <source>
        <dbReference type="ARBA" id="ARBA00022519"/>
    </source>
</evidence>
<accession>A0ABS1V2X9</accession>
<dbReference type="Proteomes" id="UP000606490">
    <property type="component" value="Unassembled WGS sequence"/>
</dbReference>
<keyword evidence="6" id="KW-0012">Acyltransferase</keyword>
<dbReference type="RefSeq" id="WP_202825784.1">
    <property type="nucleotide sequence ID" value="NZ_JAEUXJ010000004.1"/>
</dbReference>
<evidence type="ECO:0000313" key="8">
    <source>
        <dbReference type="Proteomes" id="UP000606490"/>
    </source>
</evidence>
<keyword evidence="5" id="KW-0472">Membrane</keyword>
<dbReference type="Pfam" id="PF03279">
    <property type="entry name" value="Lip_A_acyltrans"/>
    <property type="match status" value="1"/>
</dbReference>
<dbReference type="PANTHER" id="PTHR30606">
    <property type="entry name" value="LIPID A BIOSYNTHESIS LAUROYL ACYLTRANSFERASE"/>
    <property type="match status" value="1"/>
</dbReference>
<dbReference type="InterPro" id="IPR004960">
    <property type="entry name" value="LipA_acyltrans"/>
</dbReference>
<comment type="caution">
    <text evidence="7">The sequence shown here is derived from an EMBL/GenBank/DDBJ whole genome shotgun (WGS) entry which is preliminary data.</text>
</comment>
<keyword evidence="4" id="KW-0808">Transferase</keyword>
<dbReference type="CDD" id="cd07984">
    <property type="entry name" value="LPLAT_LABLAT-like"/>
    <property type="match status" value="1"/>
</dbReference>
<evidence type="ECO:0000256" key="4">
    <source>
        <dbReference type="ARBA" id="ARBA00022679"/>
    </source>
</evidence>
<protein>
    <recommendedName>
        <fullName evidence="9">KDO2-lipid IV(A) lauroyltransferase</fullName>
    </recommendedName>
</protein>
<name>A0ABS1V2X9_9PROT</name>
<evidence type="ECO:0000256" key="2">
    <source>
        <dbReference type="ARBA" id="ARBA00022475"/>
    </source>
</evidence>
<keyword evidence="2" id="KW-1003">Cell membrane</keyword>
<dbReference type="EMBL" id="JAEUXJ010000004">
    <property type="protein sequence ID" value="MBL6456044.1"/>
    <property type="molecule type" value="Genomic_DNA"/>
</dbReference>
<sequence>MTAAARLMDALDRVSAAWMRHAPGPLAHGYAGLMARYGAPRLYPRGDRQARENLARLRPDLPREPAMRAMWDNLARSFMEVPRARRLYDEGRVETVGAEHLATRPLMVNAVHLGNWEMVGLSLVKHGAPPIAIYQPPKSSFRHDVIVRERLAGGGRLLPLGRDAARMALQVLREGDVLLFSLDEHQHGRVAAPSLGRGPRQGGNIALSARLARLSGAPIVIAHCLRLPPRRGPRFRVTFAPPIHLPRSADREADLRAGIAMLDAAIEPLILQNLPQWLMLHEWRPEG</sequence>